<evidence type="ECO:0000256" key="6">
    <source>
        <dbReference type="ARBA" id="ARBA00022833"/>
    </source>
</evidence>
<dbReference type="FunFam" id="2.10.110.30:FF:000001">
    <property type="entry name" value="E3 ubiquitin-protein ligase UBR2 isoform 1"/>
    <property type="match status" value="1"/>
</dbReference>
<keyword evidence="3 9" id="KW-0479">Metal-binding</keyword>
<dbReference type="CDD" id="cd16482">
    <property type="entry name" value="RING-H2_UBR1-like"/>
    <property type="match status" value="1"/>
</dbReference>
<feature type="zinc finger region" description="UBR-type" evidence="8">
    <location>
        <begin position="87"/>
        <end position="159"/>
    </location>
</feature>
<dbReference type="EMBL" id="VXIS01000057">
    <property type="protein sequence ID" value="KAA8909491.1"/>
    <property type="molecule type" value="Genomic_DNA"/>
</dbReference>
<evidence type="ECO:0000256" key="1">
    <source>
        <dbReference type="ARBA" id="ARBA00000900"/>
    </source>
</evidence>
<comment type="caution">
    <text evidence="12">The sequence shown here is derived from an EMBL/GenBank/DDBJ whole genome shotgun (WGS) entry which is preliminary data.</text>
</comment>
<evidence type="ECO:0000259" key="11">
    <source>
        <dbReference type="PROSITE" id="PS51157"/>
    </source>
</evidence>
<comment type="function">
    <text evidence="9">Ubiquitin ligase protein which is a component of the N-end rule pathway. Recognizes and binds to proteins bearing specific N-terminal residues that are destabilizing according to the N-end rule, leading to their ubiquitination and subsequent degradation.</text>
</comment>
<dbReference type="Pfam" id="PF18995">
    <property type="entry name" value="PRT6_C"/>
    <property type="match status" value="1"/>
</dbReference>
<dbReference type="PANTHER" id="PTHR21497">
    <property type="entry name" value="UBIQUITIN LIGASE E3 ALPHA-RELATED"/>
    <property type="match status" value="1"/>
</dbReference>
<evidence type="ECO:0000256" key="2">
    <source>
        <dbReference type="ARBA" id="ARBA00022679"/>
    </source>
</evidence>
<dbReference type="GO" id="GO:0005737">
    <property type="term" value="C:cytoplasm"/>
    <property type="evidence" value="ECO:0007669"/>
    <property type="project" value="TreeGrafter"/>
</dbReference>
<dbReference type="Gene3D" id="1.10.10.2670">
    <property type="entry name" value="E3 ubiquitin-protein ligase"/>
    <property type="match status" value="1"/>
</dbReference>
<organism evidence="12 13">
    <name type="scientific">Sphaerosporella brunnea</name>
    <dbReference type="NCBI Taxonomy" id="1250544"/>
    <lineage>
        <taxon>Eukaryota</taxon>
        <taxon>Fungi</taxon>
        <taxon>Dikarya</taxon>
        <taxon>Ascomycota</taxon>
        <taxon>Pezizomycotina</taxon>
        <taxon>Pezizomycetes</taxon>
        <taxon>Pezizales</taxon>
        <taxon>Pyronemataceae</taxon>
        <taxon>Sphaerosporella</taxon>
    </lineage>
</organism>
<comment type="catalytic activity">
    <reaction evidence="1 9">
        <text>S-ubiquitinyl-[E2 ubiquitin-conjugating enzyme]-L-cysteine + [acceptor protein]-L-lysine = [E2 ubiquitin-conjugating enzyme]-L-cysteine + N(6)-ubiquitinyl-[acceptor protein]-L-lysine.</text>
        <dbReference type="EC" id="2.3.2.27"/>
    </reaction>
</comment>
<keyword evidence="6 9" id="KW-0862">Zinc</keyword>
<gene>
    <name evidence="12" type="ORF">FN846DRAFT_942436</name>
</gene>
<evidence type="ECO:0000313" key="13">
    <source>
        <dbReference type="Proteomes" id="UP000326924"/>
    </source>
</evidence>
<feature type="region of interest" description="Disordered" evidence="10">
    <location>
        <begin position="1553"/>
        <end position="1582"/>
    </location>
</feature>
<reference evidence="12 13" key="1">
    <citation type="submission" date="2019-09" db="EMBL/GenBank/DDBJ databases">
        <title>Draft genome of the ectomycorrhizal ascomycete Sphaerosporella brunnea.</title>
        <authorList>
            <consortium name="DOE Joint Genome Institute"/>
            <person name="Benucci G.M."/>
            <person name="Marozzi G."/>
            <person name="Antonielli L."/>
            <person name="Sanchez S."/>
            <person name="Marco P."/>
            <person name="Wang X."/>
            <person name="Falini L.B."/>
            <person name="Barry K."/>
            <person name="Haridas S."/>
            <person name="Lipzen A."/>
            <person name="Labutti K."/>
            <person name="Grigoriev I.V."/>
            <person name="Murat C."/>
            <person name="Martin F."/>
            <person name="Albertini E."/>
            <person name="Donnini D."/>
            <person name="Bonito G."/>
        </authorList>
    </citation>
    <scope>NUCLEOTIDE SEQUENCE [LARGE SCALE GENOMIC DNA]</scope>
    <source>
        <strain evidence="12 13">Sb_GMNB300</strain>
    </source>
</reference>
<evidence type="ECO:0000256" key="4">
    <source>
        <dbReference type="ARBA" id="ARBA00022771"/>
    </source>
</evidence>
<evidence type="ECO:0000256" key="3">
    <source>
        <dbReference type="ARBA" id="ARBA00022723"/>
    </source>
</evidence>
<dbReference type="GO" id="GO:0008270">
    <property type="term" value="F:zinc ion binding"/>
    <property type="evidence" value="ECO:0007669"/>
    <property type="project" value="UniProtKB-UniRule"/>
</dbReference>
<evidence type="ECO:0000256" key="5">
    <source>
        <dbReference type="ARBA" id="ARBA00022786"/>
    </source>
</evidence>
<proteinExistence type="inferred from homology"/>
<dbReference type="InterPro" id="IPR003126">
    <property type="entry name" value="Znf_UBR"/>
</dbReference>
<dbReference type="GO" id="GO:0071596">
    <property type="term" value="P:ubiquitin-dependent protein catabolic process via the N-end rule pathway"/>
    <property type="evidence" value="ECO:0007669"/>
    <property type="project" value="UniProtKB-UniRule"/>
</dbReference>
<evidence type="ECO:0000256" key="9">
    <source>
        <dbReference type="RuleBase" id="RU366018"/>
    </source>
</evidence>
<dbReference type="InterPro" id="IPR055194">
    <property type="entry name" value="UBR1-like_WH"/>
</dbReference>
<dbReference type="CDD" id="cd19673">
    <property type="entry name" value="UBR-box_UBR3"/>
    <property type="match status" value="1"/>
</dbReference>
<dbReference type="GO" id="GO:0000151">
    <property type="term" value="C:ubiquitin ligase complex"/>
    <property type="evidence" value="ECO:0007669"/>
    <property type="project" value="TreeGrafter"/>
</dbReference>
<dbReference type="Gene3D" id="2.10.110.30">
    <property type="match status" value="1"/>
</dbReference>
<name>A0A5J5F0M1_9PEZI</name>
<accession>A0A5J5F0M1</accession>
<keyword evidence="5 9" id="KW-0833">Ubl conjugation pathway</keyword>
<dbReference type="UniPathway" id="UPA00143"/>
<dbReference type="SUPFAM" id="SSF46785">
    <property type="entry name" value="Winged helix' DNA-binding domain"/>
    <property type="match status" value="1"/>
</dbReference>
<evidence type="ECO:0000256" key="7">
    <source>
        <dbReference type="ARBA" id="ARBA00046341"/>
    </source>
</evidence>
<feature type="domain" description="UBR-type" evidence="11">
    <location>
        <begin position="87"/>
        <end position="159"/>
    </location>
</feature>
<evidence type="ECO:0000256" key="10">
    <source>
        <dbReference type="SAM" id="MobiDB-lite"/>
    </source>
</evidence>
<keyword evidence="13" id="KW-1185">Reference proteome</keyword>
<dbReference type="InterPro" id="IPR039164">
    <property type="entry name" value="UBR1-like"/>
</dbReference>
<dbReference type="InterPro" id="IPR044046">
    <property type="entry name" value="E3_ligase_UBR-like_C"/>
</dbReference>
<keyword evidence="2 9" id="KW-0808">Transferase</keyword>
<evidence type="ECO:0000256" key="8">
    <source>
        <dbReference type="PROSITE-ProRule" id="PRU00508"/>
    </source>
</evidence>
<dbReference type="EC" id="2.3.2.27" evidence="9"/>
<sequence>MFVSDSEAFLLRRLRDAPRDFDYRYTPEARLSLLKELFSSLACHRREYMTYFFPNGVPSEDTPEAWSLSMSQGATEGAEYGPAARGKPCGHIFKSGEATYRCKTCSLDDTCVLCSKCFESSDHEGHTVYVMVSPGNSGCCDCGDPEAWRIPVKCAIHTAIYDEATPMDTDSPSQQLPPDLFRSIRSTIARVLDYICDVISCSPEQLRLAKSVESVRKDEEQSRLTSKYYGPETESDDDVEFALILWNDEKHTITDVQNQVSRACKDTVEFGKLRAHETNIMGRSIVRYSKDVSHLLDVSRIIEQIKVTTTIRSSRDTFREQMCGTMIEWLEDIAGCSAGGDHNIFQTTICEELLGVWRVGSKASDAEIGKQGIDDHSSTEEKDDITMQMSYMVPMELVGMAETEDTEDMDVDLDRDGEEEEDEDIFDDVVVVASRGGDSEDDDGPRERAFNFTRHVGLGAPRPVGIDGANDWQLDDNHITGDPDSGAPRIPRTPVLPRGLASKRPAPSYWCEKPAAYNRIQLPAYEDLRRRVRLDWLIMFDLRLWKKARIGLRDLYISTVVVIPEFKRILGLRFAGLYPILAELYLIADREPDHSIINLSLQMLTTPTITAEVVRRGNFLSALMAILYTFLTTRQVGHPSQVNPAATLAFDGGPNTNPLTNRRIHHFFADMRYLLVSDYVRERLRLDLRYTFQFLDLARLHQGICPNVRAVTEHVEYEAEAWISASLITREINKLSRQFADAFRPIGAGYRENLPSVIAIAARYASVNSMGWEKDRFLLSEMKQETEFKKIGGFQFDTDRWNQPNSYKIVKFCVDKQAISFHHALHYTLSWLIEAGKAMSNEQLRSILLLDWEQIRDSAPPSAVELEPEDVAVAMFDLPLRVAVWLSQMKAGMWVRNGFSLRHQMQTYRSVSQRDLTHHRDLFLLQTAMVTVNPSRMLVSMVDRFNLDQWMVGNYATPTSYDEAQVLDLAEDFLHMLIVILSDRLPLIPLEEEPDLQTLRIRRELIHILCFKPLQYSELSRQIPERLYDNDKFQEILSEVTNYRGPDGLSGYGTFSLKEEYLDEVDPYIAHFTKNQREEIEANYRTRMAKKTGKPESDIGFEPRLRPINTGAFKDLAAFTRTPIFAQIIYYFLSYALQYKSSTPGIQETRVEIFLQLCLHLCQLAVLEDHSPDVNDSADSFISHALQKEASPEAEEVEGSNNGPRTITTVLYRLASMECFKACWPKIKHILRTFCQKKPNSFAAVAAWASGMGENMEIEDSNSKEAEELRKKQLGKQRQAEAMARMKQQQQVFMDTVGVNFDEDNFSDSESENGSYEEKKLWRYPTGTCILCQEEMNDSKLYGTLAFVTESNVLRQTDSSDADYVYEVVKNPESLDRDASEIRPFGVASMNRKVHKKLIADGSEVTVERQGLGRGFPPDETIRGPIITGCSHLMHFSCFEHYCDSTRRRHPFQIARNHPERLDKKEFVCPLCKALGNAFLPIVWKYKEETLTGGALQPAKNFGGWLASLGPAASRLGKDIGGEDAGVSRHHEMFLEYGSNNIVARISSELQQPSTPWSEAVPDDSPLMAPNPSTSGTTPSPLDELQKTYLRLRDTFRDNQIQSNYTHATGLWPNPLSDLTHCDALVRSLGFSISAVEIAQRGVASEPGFTLLDKIPAQVVTHLRILSETISSYFAVGALRTRDTSTKTLQQFMDMERDQLQRLFFGHEQLFDDEARKGIEEKVEPLLSSDAFSFLVECSVCAVPAFSWDIHHVVRLCYIAEIVRVIIAFARDSVLPDVLRAWEGSERLADIEGHIGYTELQLNRLQQFLNFIEKPMSMDEGSANYSSFALAVFRRLIESYATPFLRKCVILLHTRFGVLFPPSGFAEVDESEQLRLSNVLRLPSIDEIFEACLADNDEGAYLRGIISGWCRHLSFAHATMSHPAIFELVGLPRTFDILVDEAMKRRCPTTGSELTDPTVCLFCGEIFCSQALCCSAKVGSETEGYREIGGCNRHVQKCGQNVGLFINIRKCALLYLHDYHGAWAEAPYLDTHGETDIGLRRSRQLFLNQRRYDMLIRNVWLQHGIPSVISRKMEAELNTGGWDTL</sequence>
<dbReference type="GO" id="GO:0061630">
    <property type="term" value="F:ubiquitin protein ligase activity"/>
    <property type="evidence" value="ECO:0007669"/>
    <property type="project" value="UniProtKB-UniRule"/>
</dbReference>
<comment type="pathway">
    <text evidence="9">Protein modification; protein ubiquitination.</text>
</comment>
<keyword evidence="4 9" id="KW-0863">Zinc-finger</keyword>
<dbReference type="Proteomes" id="UP000326924">
    <property type="component" value="Unassembled WGS sequence"/>
</dbReference>
<feature type="region of interest" description="Disordered" evidence="10">
    <location>
        <begin position="479"/>
        <end position="498"/>
    </location>
</feature>
<dbReference type="InterPro" id="IPR042065">
    <property type="entry name" value="E3_ELL-like"/>
</dbReference>
<dbReference type="PANTHER" id="PTHR21497:SF24">
    <property type="entry name" value="E3 UBIQUITIN-PROTEIN LIGASE UBR1"/>
    <property type="match status" value="1"/>
</dbReference>
<dbReference type="PROSITE" id="PS51157">
    <property type="entry name" value="ZF_UBR"/>
    <property type="match status" value="1"/>
</dbReference>
<dbReference type="InParanoid" id="A0A5J5F0M1"/>
<evidence type="ECO:0000313" key="12">
    <source>
        <dbReference type="EMBL" id="KAA8909491.1"/>
    </source>
</evidence>
<dbReference type="Pfam" id="PF22960">
    <property type="entry name" value="WHD_UBR1"/>
    <property type="match status" value="1"/>
</dbReference>
<protein>
    <recommendedName>
        <fullName evidence="9">E3 ubiquitin-protein ligase</fullName>
        <ecNumber evidence="9">2.3.2.27</ecNumber>
    </recommendedName>
</protein>
<dbReference type="InterPro" id="IPR036390">
    <property type="entry name" value="WH_DNA-bd_sf"/>
</dbReference>
<comment type="similarity">
    <text evidence="7 9">Belongs to the E3 ubiquitin-protein ligase UBR1-like family.</text>
</comment>
<dbReference type="Pfam" id="PF02207">
    <property type="entry name" value="zf-UBR"/>
    <property type="match status" value="1"/>
</dbReference>
<dbReference type="GO" id="GO:0016567">
    <property type="term" value="P:protein ubiquitination"/>
    <property type="evidence" value="ECO:0007669"/>
    <property type="project" value="UniProtKB-UniRule"/>
</dbReference>
<dbReference type="SMART" id="SM00396">
    <property type="entry name" value="ZnF_UBR1"/>
    <property type="match status" value="1"/>
</dbReference>
<dbReference type="OrthoDB" id="26387at2759"/>
<feature type="compositionally biased region" description="Low complexity" evidence="10">
    <location>
        <begin position="1572"/>
        <end position="1581"/>
    </location>
</feature>
<dbReference type="FunCoup" id="A0A5J5F0M1">
    <property type="interactions" value="711"/>
</dbReference>